<dbReference type="PANTHER" id="PTHR13887">
    <property type="entry name" value="GLUTATHIONE S-TRANSFERASE KAPPA"/>
    <property type="match status" value="1"/>
</dbReference>
<reference evidence="9" key="1">
    <citation type="submission" date="2020-12" db="EMBL/GenBank/DDBJ databases">
        <title>Prauserella sp. ASG 168, a novel actinomycete isolated from cave rock.</title>
        <authorList>
            <person name="Suriyachadkun C."/>
        </authorList>
    </citation>
    <scope>NUCLEOTIDE SEQUENCE</scope>
    <source>
        <strain evidence="9">ASG 168</strain>
    </source>
</reference>
<evidence type="ECO:0000256" key="5">
    <source>
        <dbReference type="ARBA" id="ARBA00023284"/>
    </source>
</evidence>
<keyword evidence="7" id="KW-1133">Transmembrane helix</keyword>
<keyword evidence="4" id="KW-1015">Disulfide bond</keyword>
<keyword evidence="10" id="KW-1185">Reference proteome</keyword>
<dbReference type="RefSeq" id="WP_200325988.1">
    <property type="nucleotide sequence ID" value="NZ_JAENJH010000015.1"/>
</dbReference>
<keyword evidence="7" id="KW-0812">Transmembrane</keyword>
<protein>
    <submittedName>
        <fullName evidence="9">Thioredoxin domain-containing protein</fullName>
    </submittedName>
</protein>
<keyword evidence="7" id="KW-0472">Membrane</keyword>
<evidence type="ECO:0000256" key="4">
    <source>
        <dbReference type="ARBA" id="ARBA00023157"/>
    </source>
</evidence>
<dbReference type="CDD" id="cd02972">
    <property type="entry name" value="DsbA_family"/>
    <property type="match status" value="1"/>
</dbReference>
<dbReference type="InterPro" id="IPR036249">
    <property type="entry name" value="Thioredoxin-like_sf"/>
</dbReference>
<feature type="transmembrane region" description="Helical" evidence="7">
    <location>
        <begin position="35"/>
        <end position="55"/>
    </location>
</feature>
<keyword evidence="3" id="KW-0560">Oxidoreductase</keyword>
<name>A0A934R1N8_9PSEU</name>
<dbReference type="Pfam" id="PF13462">
    <property type="entry name" value="Thioredoxin_4"/>
    <property type="match status" value="1"/>
</dbReference>
<dbReference type="SUPFAM" id="SSF52833">
    <property type="entry name" value="Thioredoxin-like"/>
    <property type="match status" value="1"/>
</dbReference>
<accession>A0A934R1N8</accession>
<dbReference type="PANTHER" id="PTHR13887:SF14">
    <property type="entry name" value="DISULFIDE BOND FORMATION PROTEIN D"/>
    <property type="match status" value="1"/>
</dbReference>
<evidence type="ECO:0000256" key="1">
    <source>
        <dbReference type="ARBA" id="ARBA00005791"/>
    </source>
</evidence>
<evidence type="ECO:0000313" key="9">
    <source>
        <dbReference type="EMBL" id="MBK1789239.1"/>
    </source>
</evidence>
<feature type="compositionally biased region" description="Low complexity" evidence="6">
    <location>
        <begin position="14"/>
        <end position="23"/>
    </location>
</feature>
<dbReference type="EMBL" id="JAENJH010000015">
    <property type="protein sequence ID" value="MBK1789239.1"/>
    <property type="molecule type" value="Genomic_DNA"/>
</dbReference>
<keyword evidence="5" id="KW-0676">Redox-active center</keyword>
<comment type="caution">
    <text evidence="9">The sequence shown here is derived from an EMBL/GenBank/DDBJ whole genome shotgun (WGS) entry which is preliminary data.</text>
</comment>
<comment type="similarity">
    <text evidence="1">Belongs to the thioredoxin family. DsbA subfamily.</text>
</comment>
<evidence type="ECO:0000256" key="3">
    <source>
        <dbReference type="ARBA" id="ARBA00023002"/>
    </source>
</evidence>
<dbReference type="Proteomes" id="UP000635245">
    <property type="component" value="Unassembled WGS sequence"/>
</dbReference>
<proteinExistence type="inferred from homology"/>
<dbReference type="Gene3D" id="3.40.30.10">
    <property type="entry name" value="Glutaredoxin"/>
    <property type="match status" value="1"/>
</dbReference>
<sequence>MGGAERTARKRRQQQQAAGKQAVAKARGGIDSKRIGIIVGVVVLIAAVVVGGLIWTNSSQNATEGQTIPTSQVPASQYPEQRDGLVAVTGNPDAPVTIDVYADFLCPVCGRFQQEFGKQINEKVAQGELLLRTHMVPLLVDASTPAGYSLDAANASLLAADAGKFTAFHDSLFAHQPEEGKRGYSKEQLIQLGRDLGITDQAFAAGINNGKFDQQLTAEMQRISEDSSLHQDFGGRSGFGTPTVTHDGKIVDFAADPQWLDKLTANAGS</sequence>
<feature type="domain" description="Thioredoxin-like fold" evidence="8">
    <location>
        <begin position="88"/>
        <end position="258"/>
    </location>
</feature>
<organism evidence="9 10">
    <name type="scientific">Prauserella cavernicola</name>
    <dbReference type="NCBI Taxonomy" id="2800127"/>
    <lineage>
        <taxon>Bacteria</taxon>
        <taxon>Bacillati</taxon>
        <taxon>Actinomycetota</taxon>
        <taxon>Actinomycetes</taxon>
        <taxon>Pseudonocardiales</taxon>
        <taxon>Pseudonocardiaceae</taxon>
        <taxon>Prauserella</taxon>
    </lineage>
</organism>
<evidence type="ECO:0000313" key="10">
    <source>
        <dbReference type="Proteomes" id="UP000635245"/>
    </source>
</evidence>
<dbReference type="AlphaFoldDB" id="A0A934R1N8"/>
<evidence type="ECO:0000256" key="2">
    <source>
        <dbReference type="ARBA" id="ARBA00022729"/>
    </source>
</evidence>
<dbReference type="GO" id="GO:0016491">
    <property type="term" value="F:oxidoreductase activity"/>
    <property type="evidence" value="ECO:0007669"/>
    <property type="project" value="UniProtKB-KW"/>
</dbReference>
<dbReference type="InterPro" id="IPR012336">
    <property type="entry name" value="Thioredoxin-like_fold"/>
</dbReference>
<evidence type="ECO:0000259" key="8">
    <source>
        <dbReference type="Pfam" id="PF13462"/>
    </source>
</evidence>
<evidence type="ECO:0000256" key="7">
    <source>
        <dbReference type="SAM" id="Phobius"/>
    </source>
</evidence>
<gene>
    <name evidence="9" type="ORF">JHE00_33320</name>
</gene>
<evidence type="ECO:0000256" key="6">
    <source>
        <dbReference type="SAM" id="MobiDB-lite"/>
    </source>
</evidence>
<feature type="region of interest" description="Disordered" evidence="6">
    <location>
        <begin position="1"/>
        <end position="23"/>
    </location>
</feature>
<keyword evidence="2" id="KW-0732">Signal</keyword>